<keyword evidence="3" id="KW-0964">Secreted</keyword>
<dbReference type="Pfam" id="PF03022">
    <property type="entry name" value="MRJP"/>
    <property type="match status" value="2"/>
</dbReference>
<evidence type="ECO:0000313" key="6">
    <source>
        <dbReference type="Proteomes" id="UP000037510"/>
    </source>
</evidence>
<dbReference type="GO" id="GO:0005576">
    <property type="term" value="C:extracellular region"/>
    <property type="evidence" value="ECO:0007669"/>
    <property type="project" value="UniProtKB-SubCell"/>
</dbReference>
<proteinExistence type="inferred from homology"/>
<dbReference type="PANTHER" id="PTHR10009:SF11">
    <property type="entry name" value="RH54244P"/>
    <property type="match status" value="1"/>
</dbReference>
<evidence type="ECO:0000256" key="3">
    <source>
        <dbReference type="ARBA" id="ARBA00022525"/>
    </source>
</evidence>
<organism evidence="5 6">
    <name type="scientific">Operophtera brumata</name>
    <name type="common">Winter moth</name>
    <name type="synonym">Phalaena brumata</name>
    <dbReference type="NCBI Taxonomy" id="104452"/>
    <lineage>
        <taxon>Eukaryota</taxon>
        <taxon>Metazoa</taxon>
        <taxon>Ecdysozoa</taxon>
        <taxon>Arthropoda</taxon>
        <taxon>Hexapoda</taxon>
        <taxon>Insecta</taxon>
        <taxon>Pterygota</taxon>
        <taxon>Neoptera</taxon>
        <taxon>Endopterygota</taxon>
        <taxon>Lepidoptera</taxon>
        <taxon>Glossata</taxon>
        <taxon>Ditrysia</taxon>
        <taxon>Geometroidea</taxon>
        <taxon>Geometridae</taxon>
        <taxon>Larentiinae</taxon>
        <taxon>Operophtera</taxon>
    </lineage>
</organism>
<accession>A0A0L7KQA0</accession>
<gene>
    <name evidence="5" type="ORF">OBRU01_23135</name>
</gene>
<dbReference type="InterPro" id="IPR011042">
    <property type="entry name" value="6-blade_b-propeller_TolB-like"/>
</dbReference>
<evidence type="ECO:0000256" key="2">
    <source>
        <dbReference type="ARBA" id="ARBA00009127"/>
    </source>
</evidence>
<name>A0A0L7KQA0_OPEBR</name>
<keyword evidence="4" id="KW-0732">Signal</keyword>
<feature type="non-terminal residue" evidence="5">
    <location>
        <position position="1"/>
    </location>
</feature>
<comment type="similarity">
    <text evidence="2">Belongs to the major royal jelly protein family.</text>
</comment>
<dbReference type="Gene3D" id="2.120.10.30">
    <property type="entry name" value="TolB, C-terminal domain"/>
    <property type="match status" value="2"/>
</dbReference>
<dbReference type="AlphaFoldDB" id="A0A0L7KQA0"/>
<sequence>PPRVEELVSVYRPAVDRCHRLWVVDTGLLEVPGTMEGDKGPNTQSGSHAYHSGSRTIFFANVAQDAILCWNVDKPLTPQNVGMAAQDHKKLTK</sequence>
<evidence type="ECO:0000256" key="4">
    <source>
        <dbReference type="ARBA" id="ARBA00022729"/>
    </source>
</evidence>
<evidence type="ECO:0000256" key="1">
    <source>
        <dbReference type="ARBA" id="ARBA00004613"/>
    </source>
</evidence>
<protein>
    <submittedName>
        <fullName evidence="5">Yellow-f4</fullName>
    </submittedName>
</protein>
<feature type="non-terminal residue" evidence="5">
    <location>
        <position position="93"/>
    </location>
</feature>
<comment type="caution">
    <text evidence="5">The sequence shown here is derived from an EMBL/GenBank/DDBJ whole genome shotgun (WGS) entry which is preliminary data.</text>
</comment>
<dbReference type="EMBL" id="JTDY01007393">
    <property type="protein sequence ID" value="KOB65241.1"/>
    <property type="molecule type" value="Genomic_DNA"/>
</dbReference>
<reference evidence="5 6" key="1">
    <citation type="journal article" date="2015" name="Genome Biol. Evol.">
        <title>The genome of winter moth (Operophtera brumata) provides a genomic perspective on sexual dimorphism and phenology.</title>
        <authorList>
            <person name="Derks M.F."/>
            <person name="Smit S."/>
            <person name="Salis L."/>
            <person name="Schijlen E."/>
            <person name="Bossers A."/>
            <person name="Mateman C."/>
            <person name="Pijl A.S."/>
            <person name="de Ridder D."/>
            <person name="Groenen M.A."/>
            <person name="Visser M.E."/>
            <person name="Megens H.J."/>
        </authorList>
    </citation>
    <scope>NUCLEOTIDE SEQUENCE [LARGE SCALE GENOMIC DNA]</scope>
    <source>
        <strain evidence="5">WM2013NL</strain>
        <tissue evidence="5">Head and thorax</tissue>
    </source>
</reference>
<keyword evidence="6" id="KW-1185">Reference proteome</keyword>
<dbReference type="Proteomes" id="UP000037510">
    <property type="component" value="Unassembled WGS sequence"/>
</dbReference>
<dbReference type="InterPro" id="IPR017996">
    <property type="entry name" value="MRJP/yellow-related"/>
</dbReference>
<evidence type="ECO:0000313" key="5">
    <source>
        <dbReference type="EMBL" id="KOB65241.1"/>
    </source>
</evidence>
<comment type="subcellular location">
    <subcellularLocation>
        <location evidence="1">Secreted</location>
    </subcellularLocation>
</comment>
<dbReference type="PANTHER" id="PTHR10009">
    <property type="entry name" value="PROTEIN YELLOW-RELATED"/>
    <property type="match status" value="1"/>
</dbReference>